<dbReference type="Pfam" id="PF10277">
    <property type="entry name" value="Frag1"/>
    <property type="match status" value="1"/>
</dbReference>
<feature type="transmembrane region" description="Helical" evidence="1">
    <location>
        <begin position="198"/>
        <end position="222"/>
    </location>
</feature>
<dbReference type="InterPro" id="IPR057315">
    <property type="entry name" value="Exo_endo_phos_PGAP2IP_C"/>
</dbReference>
<name>A0A0C9XZC8_9AGAR</name>
<dbReference type="Pfam" id="PF23226">
    <property type="entry name" value="Exo_endo_phos_PGAP2IP"/>
    <property type="match status" value="1"/>
</dbReference>
<dbReference type="GO" id="GO:0005783">
    <property type="term" value="C:endoplasmic reticulum"/>
    <property type="evidence" value="ECO:0007669"/>
    <property type="project" value="TreeGrafter"/>
</dbReference>
<feature type="transmembrane region" description="Helical" evidence="1">
    <location>
        <begin position="432"/>
        <end position="450"/>
    </location>
</feature>
<feature type="domain" description="PGAP2IP second transmembrane" evidence="3">
    <location>
        <begin position="386"/>
        <end position="589"/>
    </location>
</feature>
<organism evidence="6 7">
    <name type="scientific">Laccaria amethystina LaAM-08-1</name>
    <dbReference type="NCBI Taxonomy" id="1095629"/>
    <lineage>
        <taxon>Eukaryota</taxon>
        <taxon>Fungi</taxon>
        <taxon>Dikarya</taxon>
        <taxon>Basidiomycota</taxon>
        <taxon>Agaricomycotina</taxon>
        <taxon>Agaricomycetes</taxon>
        <taxon>Agaricomycetidae</taxon>
        <taxon>Agaricales</taxon>
        <taxon>Agaricineae</taxon>
        <taxon>Hydnangiaceae</taxon>
        <taxon>Laccaria</taxon>
    </lineage>
</organism>
<dbReference type="Gene3D" id="3.60.10.10">
    <property type="entry name" value="Endonuclease/exonuclease/phosphatase"/>
    <property type="match status" value="1"/>
</dbReference>
<evidence type="ECO:0000313" key="6">
    <source>
        <dbReference type="EMBL" id="KIK10301.1"/>
    </source>
</evidence>
<feature type="domain" description="CWH43-like N-terminal" evidence="2">
    <location>
        <begin position="15"/>
        <end position="184"/>
    </location>
</feature>
<dbReference type="GO" id="GO:0006506">
    <property type="term" value="P:GPI anchor biosynthetic process"/>
    <property type="evidence" value="ECO:0007669"/>
    <property type="project" value="TreeGrafter"/>
</dbReference>
<keyword evidence="7" id="KW-1185">Reference proteome</keyword>
<evidence type="ECO:0000259" key="2">
    <source>
        <dbReference type="Pfam" id="PF10277"/>
    </source>
</evidence>
<evidence type="ECO:0000259" key="3">
    <source>
        <dbReference type="Pfam" id="PF23021"/>
    </source>
</evidence>
<feature type="transmembrane region" description="Helical" evidence="1">
    <location>
        <begin position="131"/>
        <end position="149"/>
    </location>
</feature>
<dbReference type="Proteomes" id="UP000054477">
    <property type="component" value="Unassembled WGS sequence"/>
</dbReference>
<dbReference type="InterPro" id="IPR053911">
    <property type="entry name" value="PGAP2IP_TM_2nd"/>
</dbReference>
<dbReference type="STRING" id="1095629.A0A0C9XZC8"/>
<dbReference type="GO" id="GO:0016020">
    <property type="term" value="C:membrane"/>
    <property type="evidence" value="ECO:0007669"/>
    <property type="project" value="GOC"/>
</dbReference>
<dbReference type="PROSITE" id="PS51257">
    <property type="entry name" value="PROKAR_LIPOPROTEIN"/>
    <property type="match status" value="1"/>
</dbReference>
<dbReference type="InterPro" id="IPR019402">
    <property type="entry name" value="CWH43_N"/>
</dbReference>
<dbReference type="InterPro" id="IPR051916">
    <property type="entry name" value="GPI-anchor_lipid_remodeler"/>
</dbReference>
<dbReference type="InterPro" id="IPR053912">
    <property type="entry name" value="PGAP2IP_TM_1nd"/>
</dbReference>
<feature type="transmembrane region" description="Helical" evidence="1">
    <location>
        <begin position="20"/>
        <end position="39"/>
    </location>
</feature>
<feature type="transmembrane region" description="Helical" evidence="1">
    <location>
        <begin position="498"/>
        <end position="521"/>
    </location>
</feature>
<evidence type="ECO:0000256" key="1">
    <source>
        <dbReference type="SAM" id="Phobius"/>
    </source>
</evidence>
<protein>
    <recommendedName>
        <fullName evidence="8">Calcofluor white hypersensitive protein</fullName>
    </recommendedName>
</protein>
<feature type="domain" description="PGAP2IP C-terminal nuclease-like" evidence="5">
    <location>
        <begin position="644"/>
        <end position="872"/>
    </location>
</feature>
<dbReference type="Pfam" id="PF23021">
    <property type="entry name" value="6TM_2nd_PGAP2IP"/>
    <property type="match status" value="1"/>
</dbReference>
<feature type="domain" description="PGAP2IP first transmembrane" evidence="4">
    <location>
        <begin position="206"/>
        <end position="362"/>
    </location>
</feature>
<feature type="transmembrane region" description="Helical" evidence="1">
    <location>
        <begin position="462"/>
        <end position="486"/>
    </location>
</feature>
<feature type="transmembrane region" description="Helical" evidence="1">
    <location>
        <begin position="234"/>
        <end position="254"/>
    </location>
</feature>
<keyword evidence="1" id="KW-0812">Transmembrane</keyword>
<dbReference type="SUPFAM" id="SSF56219">
    <property type="entry name" value="DNase I-like"/>
    <property type="match status" value="1"/>
</dbReference>
<gene>
    <name evidence="6" type="ORF">K443DRAFT_127052</name>
</gene>
<accession>A0A0C9XZC8</accession>
<dbReference type="OrthoDB" id="68581at2759"/>
<evidence type="ECO:0008006" key="8">
    <source>
        <dbReference type="Google" id="ProtNLM"/>
    </source>
</evidence>
<feature type="transmembrane region" description="Helical" evidence="1">
    <location>
        <begin position="387"/>
        <end position="406"/>
    </location>
</feature>
<sequence length="921" mass="101785">MKQKGHFVLSAASVGRAHTVLASIAFVTALVVGCYCHYFKIVKNGVATYPDEWFPSVSATIGDWYPERNLFQILIALTSGPRFALVFIQYYLHCSAGSLSTILFIIGIIRTLSCGGWVYITSNDDHDIHDIMMITYMVCNIPWMVGGILSTPTSTVRRKRFFASLIPLVYFFIQHKVHRIPGARFTDHITDYRQPFSFLVDCYLSYIFWSIFTSLIPTLFYFSVWKLGIAGNELALLSLLSPVLLNFPSILNLVSSHTGQVSLNFFSLIGLVAYKSADPLNRLVLVAIANIVLMLKQVAQWSAISRDSKDASYQAILASLGFLLSSLSKHANHSNNPVWPFIDGKNGGCNKAGLTLAILALVEYATRRSPSSFSINAPLVTPQKPRHWLTASLSLGSLLFSLHNFLADPTTLIAISWTGYENRLPRGPLPHIHGSITLVVMCLGVLLSALSESLGAASESPASPFITPLSHPIWFVFGSASAYIMYTFRDWLGYAGGLGFGFFLMSIIPVVFQGAAAAAVTSVKGKGGVVKIVTHLARTYTVALLVYCLFNLASIFTVAYAFVPGGLYFRERTDLVTVAQLACLALAFRFPALNPLPSRSAIAISSFTQSYTKTLLACISVTSVLVTMYRLPASPPHPFNPGPRIINAGIWTVHFGIDNEGHDSQRGIRNLIRDMKLDIVGLLETDLHRTAFGHRDLQNVDIGPGPNSHTWGAVLLSKFPIINTTHHLLPSPKGELAPAIEAVLDVFGTPVTVVVAHNGQEEDALDRELQSTELARIMAATPNPVIFLGYVVTTPHSKRPNPYEIMVTDGNVHDIDEDDLDRWCEYIFYRGLYRTSYARISRGTITDTETQIGQFVLPRHGEAITNDTHEARYLRSRKEDLAVNHWFPMEYYGDETKGGVNGHFYHVFNTPLYYKIPQAAT</sequence>
<feature type="transmembrane region" description="Helical" evidence="1">
    <location>
        <begin position="70"/>
        <end position="92"/>
    </location>
</feature>
<evidence type="ECO:0000259" key="5">
    <source>
        <dbReference type="Pfam" id="PF23226"/>
    </source>
</evidence>
<keyword evidence="1" id="KW-0472">Membrane</keyword>
<proteinExistence type="predicted"/>
<keyword evidence="1" id="KW-1133">Transmembrane helix</keyword>
<reference evidence="6 7" key="1">
    <citation type="submission" date="2014-04" db="EMBL/GenBank/DDBJ databases">
        <authorList>
            <consortium name="DOE Joint Genome Institute"/>
            <person name="Kuo A."/>
            <person name="Kohler A."/>
            <person name="Nagy L.G."/>
            <person name="Floudas D."/>
            <person name="Copeland A."/>
            <person name="Barry K.W."/>
            <person name="Cichocki N."/>
            <person name="Veneault-Fourrey C."/>
            <person name="LaButti K."/>
            <person name="Lindquist E.A."/>
            <person name="Lipzen A."/>
            <person name="Lundell T."/>
            <person name="Morin E."/>
            <person name="Murat C."/>
            <person name="Sun H."/>
            <person name="Tunlid A."/>
            <person name="Henrissat B."/>
            <person name="Grigoriev I.V."/>
            <person name="Hibbett D.S."/>
            <person name="Martin F."/>
            <person name="Nordberg H.P."/>
            <person name="Cantor M.N."/>
            <person name="Hua S.X."/>
        </authorList>
    </citation>
    <scope>NUCLEOTIDE SEQUENCE [LARGE SCALE GENOMIC DNA]</scope>
    <source>
        <strain evidence="6 7">LaAM-08-1</strain>
    </source>
</reference>
<evidence type="ECO:0000259" key="4">
    <source>
        <dbReference type="Pfam" id="PF23022"/>
    </source>
</evidence>
<feature type="transmembrane region" description="Helical" evidence="1">
    <location>
        <begin position="98"/>
        <end position="119"/>
    </location>
</feature>
<dbReference type="Pfam" id="PF23022">
    <property type="entry name" value="6TM_1st_PGAP2IP"/>
    <property type="match status" value="1"/>
</dbReference>
<dbReference type="PANTHER" id="PTHR14859:SF1">
    <property type="entry name" value="PGAP2-INTERACTING PROTEIN"/>
    <property type="match status" value="1"/>
</dbReference>
<dbReference type="EMBL" id="KN838536">
    <property type="protein sequence ID" value="KIK10301.1"/>
    <property type="molecule type" value="Genomic_DNA"/>
</dbReference>
<reference evidence="7" key="2">
    <citation type="submission" date="2015-01" db="EMBL/GenBank/DDBJ databases">
        <title>Evolutionary Origins and Diversification of the Mycorrhizal Mutualists.</title>
        <authorList>
            <consortium name="DOE Joint Genome Institute"/>
            <consortium name="Mycorrhizal Genomics Consortium"/>
            <person name="Kohler A."/>
            <person name="Kuo A."/>
            <person name="Nagy L.G."/>
            <person name="Floudas D."/>
            <person name="Copeland A."/>
            <person name="Barry K.W."/>
            <person name="Cichocki N."/>
            <person name="Veneault-Fourrey C."/>
            <person name="LaButti K."/>
            <person name="Lindquist E.A."/>
            <person name="Lipzen A."/>
            <person name="Lundell T."/>
            <person name="Morin E."/>
            <person name="Murat C."/>
            <person name="Riley R."/>
            <person name="Ohm R."/>
            <person name="Sun H."/>
            <person name="Tunlid A."/>
            <person name="Henrissat B."/>
            <person name="Grigoriev I.V."/>
            <person name="Hibbett D.S."/>
            <person name="Martin F."/>
        </authorList>
    </citation>
    <scope>NUCLEOTIDE SEQUENCE [LARGE SCALE GENOMIC DNA]</scope>
    <source>
        <strain evidence="7">LaAM-08-1</strain>
    </source>
</reference>
<dbReference type="InterPro" id="IPR036691">
    <property type="entry name" value="Endo/exonu/phosph_ase_sf"/>
</dbReference>
<dbReference type="PANTHER" id="PTHR14859">
    <property type="entry name" value="CALCOFLUOR WHITE HYPERSENSITIVE PROTEIN PRECURSOR"/>
    <property type="match status" value="1"/>
</dbReference>
<feature type="transmembrane region" description="Helical" evidence="1">
    <location>
        <begin position="542"/>
        <end position="563"/>
    </location>
</feature>
<dbReference type="GO" id="GO:0031505">
    <property type="term" value="P:fungal-type cell wall organization"/>
    <property type="evidence" value="ECO:0007669"/>
    <property type="project" value="TreeGrafter"/>
</dbReference>
<dbReference type="HOGENOM" id="CLU_009808_0_0_1"/>
<dbReference type="AlphaFoldDB" id="A0A0C9XZC8"/>
<evidence type="ECO:0000313" key="7">
    <source>
        <dbReference type="Proteomes" id="UP000054477"/>
    </source>
</evidence>